<evidence type="ECO:0000259" key="8">
    <source>
        <dbReference type="Pfam" id="PF20684"/>
    </source>
</evidence>
<sequence>MASTSTPSTPAQSQVALQELLNGPAGKPPTGIKPNLGAPTNLLTAFLVIVVCCQTLATLAVFVRCFTKYVLRHGVVTEDWLIVLAWACQIGYTVPGVFVMRNGGGVHMWDLQLKRYLQMLYWADLVAIMYNIVVCLIKGAILLQYLRIFVPNPKGNMPLYVVIQVLGWSIFAFYLANTIVEIAICIPRKKLWNPFMKGGHCINVNASYNATSVMNIFSDVMILVLPIVPIWKLQMPRRKKVLTTLFFAVGIIACVTSVLRTYYVSKVQRSTDNSYNLFVQGLVSLVEMTAGILISCMPLVPSFCRYVSSKLSHITGPTAVNRPGMSVSRKQLSKDDHAGSGILEAETNSQTVHEGEHISLDDFDLGNSIQLPKEWPQSELDDSRATRRQDIEAGLPPA</sequence>
<dbReference type="GO" id="GO:0016020">
    <property type="term" value="C:membrane"/>
    <property type="evidence" value="ECO:0007669"/>
    <property type="project" value="UniProtKB-SubCell"/>
</dbReference>
<keyword evidence="3 7" id="KW-1133">Transmembrane helix</keyword>
<keyword evidence="4 7" id="KW-0472">Membrane</keyword>
<feature type="transmembrane region" description="Helical" evidence="7">
    <location>
        <begin position="120"/>
        <end position="146"/>
    </location>
</feature>
<dbReference type="OrthoDB" id="4682787at2759"/>
<dbReference type="InterPro" id="IPR049326">
    <property type="entry name" value="Rhodopsin_dom_fungi"/>
</dbReference>
<feature type="transmembrane region" description="Helical" evidence="7">
    <location>
        <begin position="158"/>
        <end position="184"/>
    </location>
</feature>
<feature type="region of interest" description="Disordered" evidence="6">
    <location>
        <begin position="369"/>
        <end position="398"/>
    </location>
</feature>
<accession>A0A8H3F966</accession>
<feature type="compositionally biased region" description="Basic and acidic residues" evidence="6">
    <location>
        <begin position="381"/>
        <end position="391"/>
    </location>
</feature>
<feature type="transmembrane region" description="Helical" evidence="7">
    <location>
        <begin position="42"/>
        <end position="67"/>
    </location>
</feature>
<evidence type="ECO:0000256" key="7">
    <source>
        <dbReference type="SAM" id="Phobius"/>
    </source>
</evidence>
<keyword evidence="2 7" id="KW-0812">Transmembrane</keyword>
<name>A0A8H3F966_9LECA</name>
<feature type="transmembrane region" description="Helical" evidence="7">
    <location>
        <begin position="277"/>
        <end position="300"/>
    </location>
</feature>
<dbReference type="EMBL" id="CAJPDS010000025">
    <property type="protein sequence ID" value="CAF9920058.1"/>
    <property type="molecule type" value="Genomic_DNA"/>
</dbReference>
<comment type="caution">
    <text evidence="9">The sequence shown here is derived from an EMBL/GenBank/DDBJ whole genome shotgun (WGS) entry which is preliminary data.</text>
</comment>
<gene>
    <name evidence="9" type="ORF">HETSPECPRED_004151</name>
</gene>
<reference evidence="9" key="1">
    <citation type="submission" date="2021-03" db="EMBL/GenBank/DDBJ databases">
        <authorList>
            <person name="Tagirdzhanova G."/>
        </authorList>
    </citation>
    <scope>NUCLEOTIDE SEQUENCE</scope>
</reference>
<evidence type="ECO:0000313" key="10">
    <source>
        <dbReference type="Proteomes" id="UP000664521"/>
    </source>
</evidence>
<dbReference type="Pfam" id="PF20684">
    <property type="entry name" value="Fung_rhodopsin"/>
    <property type="match status" value="1"/>
</dbReference>
<feature type="transmembrane region" description="Helical" evidence="7">
    <location>
        <begin position="79"/>
        <end position="100"/>
    </location>
</feature>
<evidence type="ECO:0000256" key="2">
    <source>
        <dbReference type="ARBA" id="ARBA00022692"/>
    </source>
</evidence>
<feature type="transmembrane region" description="Helical" evidence="7">
    <location>
        <begin position="245"/>
        <end position="265"/>
    </location>
</feature>
<feature type="domain" description="Rhodopsin" evidence="8">
    <location>
        <begin position="63"/>
        <end position="301"/>
    </location>
</feature>
<dbReference type="PANTHER" id="PTHR33048">
    <property type="entry name" value="PTH11-LIKE INTEGRAL MEMBRANE PROTEIN (AFU_ORTHOLOGUE AFUA_5G11245)"/>
    <property type="match status" value="1"/>
</dbReference>
<proteinExistence type="inferred from homology"/>
<comment type="subcellular location">
    <subcellularLocation>
        <location evidence="1">Membrane</location>
        <topology evidence="1">Multi-pass membrane protein</topology>
    </subcellularLocation>
</comment>
<feature type="transmembrane region" description="Helical" evidence="7">
    <location>
        <begin position="213"/>
        <end position="233"/>
    </location>
</feature>
<protein>
    <recommendedName>
        <fullName evidence="8">Rhodopsin domain-containing protein</fullName>
    </recommendedName>
</protein>
<evidence type="ECO:0000256" key="1">
    <source>
        <dbReference type="ARBA" id="ARBA00004141"/>
    </source>
</evidence>
<keyword evidence="10" id="KW-1185">Reference proteome</keyword>
<evidence type="ECO:0000256" key="5">
    <source>
        <dbReference type="ARBA" id="ARBA00038359"/>
    </source>
</evidence>
<evidence type="ECO:0000256" key="6">
    <source>
        <dbReference type="SAM" id="MobiDB-lite"/>
    </source>
</evidence>
<dbReference type="PANTHER" id="PTHR33048:SF47">
    <property type="entry name" value="INTEGRAL MEMBRANE PROTEIN-RELATED"/>
    <property type="match status" value="1"/>
</dbReference>
<evidence type="ECO:0000256" key="4">
    <source>
        <dbReference type="ARBA" id="ARBA00023136"/>
    </source>
</evidence>
<organism evidence="9 10">
    <name type="scientific">Heterodermia speciosa</name>
    <dbReference type="NCBI Taxonomy" id="116794"/>
    <lineage>
        <taxon>Eukaryota</taxon>
        <taxon>Fungi</taxon>
        <taxon>Dikarya</taxon>
        <taxon>Ascomycota</taxon>
        <taxon>Pezizomycotina</taxon>
        <taxon>Lecanoromycetes</taxon>
        <taxon>OSLEUM clade</taxon>
        <taxon>Lecanoromycetidae</taxon>
        <taxon>Caliciales</taxon>
        <taxon>Physciaceae</taxon>
        <taxon>Heterodermia</taxon>
    </lineage>
</organism>
<dbReference type="AlphaFoldDB" id="A0A8H3F966"/>
<evidence type="ECO:0000313" key="9">
    <source>
        <dbReference type="EMBL" id="CAF9920058.1"/>
    </source>
</evidence>
<evidence type="ECO:0000256" key="3">
    <source>
        <dbReference type="ARBA" id="ARBA00022989"/>
    </source>
</evidence>
<comment type="similarity">
    <text evidence="5">Belongs to the SAT4 family.</text>
</comment>
<dbReference type="InterPro" id="IPR052337">
    <property type="entry name" value="SAT4-like"/>
</dbReference>
<dbReference type="Proteomes" id="UP000664521">
    <property type="component" value="Unassembled WGS sequence"/>
</dbReference>